<dbReference type="EMBL" id="JAVHJO010000002">
    <property type="protein sequence ID" value="KAK6542537.1"/>
    <property type="molecule type" value="Genomic_DNA"/>
</dbReference>
<accession>A0AAV9XKC4</accession>
<dbReference type="InterPro" id="IPR006076">
    <property type="entry name" value="FAD-dep_OxRdtase"/>
</dbReference>
<dbReference type="PANTHER" id="PTHR13847">
    <property type="entry name" value="SARCOSINE DEHYDROGENASE-RELATED"/>
    <property type="match status" value="1"/>
</dbReference>
<evidence type="ECO:0000313" key="4">
    <source>
        <dbReference type="Proteomes" id="UP001365542"/>
    </source>
</evidence>
<keyword evidence="4" id="KW-1185">Reference proteome</keyword>
<feature type="domain" description="FAD dependent oxidoreductase" evidence="2">
    <location>
        <begin position="58"/>
        <end position="437"/>
    </location>
</feature>
<reference evidence="3 4" key="1">
    <citation type="submission" date="2019-10" db="EMBL/GenBank/DDBJ databases">
        <authorList>
            <person name="Palmer J.M."/>
        </authorList>
    </citation>
    <scope>NUCLEOTIDE SEQUENCE [LARGE SCALE GENOMIC DNA]</scope>
    <source>
        <strain evidence="3 4">TWF694</strain>
    </source>
</reference>
<protein>
    <recommendedName>
        <fullName evidence="2">FAD dependent oxidoreductase domain-containing protein</fullName>
    </recommendedName>
</protein>
<feature type="region of interest" description="Disordered" evidence="1">
    <location>
        <begin position="351"/>
        <end position="371"/>
    </location>
</feature>
<evidence type="ECO:0000259" key="2">
    <source>
        <dbReference type="Pfam" id="PF01266"/>
    </source>
</evidence>
<organism evidence="3 4">
    <name type="scientific">Orbilia ellipsospora</name>
    <dbReference type="NCBI Taxonomy" id="2528407"/>
    <lineage>
        <taxon>Eukaryota</taxon>
        <taxon>Fungi</taxon>
        <taxon>Dikarya</taxon>
        <taxon>Ascomycota</taxon>
        <taxon>Pezizomycotina</taxon>
        <taxon>Orbiliomycetes</taxon>
        <taxon>Orbiliales</taxon>
        <taxon>Orbiliaceae</taxon>
        <taxon>Orbilia</taxon>
    </lineage>
</organism>
<dbReference type="PANTHER" id="PTHR13847:SF213">
    <property type="entry name" value="DEPENDENT OXIDOREDUCTASE, PUTATIVE-RELATED"/>
    <property type="match status" value="1"/>
</dbReference>
<comment type="caution">
    <text evidence="3">The sequence shown here is derived from an EMBL/GenBank/DDBJ whole genome shotgun (WGS) entry which is preliminary data.</text>
</comment>
<dbReference type="Pfam" id="PF01266">
    <property type="entry name" value="DAO"/>
    <property type="match status" value="1"/>
</dbReference>
<gene>
    <name evidence="3" type="ORF">TWF694_006487</name>
</gene>
<name>A0AAV9XKC4_9PEZI</name>
<dbReference type="GO" id="GO:0005737">
    <property type="term" value="C:cytoplasm"/>
    <property type="evidence" value="ECO:0007669"/>
    <property type="project" value="TreeGrafter"/>
</dbReference>
<dbReference type="Gene3D" id="3.50.50.60">
    <property type="entry name" value="FAD/NAD(P)-binding domain"/>
    <property type="match status" value="1"/>
</dbReference>
<sequence>MDRELLKHCLGALFEQITKRIQTSPGLPIPNPTTSFWLQPESPLLSHIQSPSLPSDADIVIIGSGISAVSILRELYRLNPKLNIVILDARGICTGATGRNGGQTTWPPYWDYPDLKEEYGIEAAARIIKFRLRNMEEMFEMAKEEGSDCVKVSEIRETVAAHVSFDEDVAKRRFEALRVWHQDVPEQAREWWKVNAETARTDLSMPTATGAIFGPAMALWPYRLCVSVLERLLKQHDTLKIESYTPVEKISYHPSASTPVYMITTPRGHITTPTVVHATNAWSSHLIPGLRSKAFPCQGQMSAQIPLRDLPPPGDDKYTYLFVHERGIDYMTQRLTTSTVNPDGTITTIGGEVMLGGGSAQTRNRGSDKIGSADDTKVDYLAASHLSGLVPSVFGSGAGDGKKATWGGTTVKDMWTGVMAFTADDLPFVGKIPSSITRRGKPKVKMQGNGVRTGEWCSVGFGGRVW</sequence>
<dbReference type="AlphaFoldDB" id="A0AAV9XKC4"/>
<dbReference type="Proteomes" id="UP001365542">
    <property type="component" value="Unassembled WGS sequence"/>
</dbReference>
<proteinExistence type="predicted"/>
<evidence type="ECO:0000256" key="1">
    <source>
        <dbReference type="SAM" id="MobiDB-lite"/>
    </source>
</evidence>
<dbReference type="Gene3D" id="3.30.9.10">
    <property type="entry name" value="D-Amino Acid Oxidase, subunit A, domain 2"/>
    <property type="match status" value="1"/>
</dbReference>
<dbReference type="InterPro" id="IPR036188">
    <property type="entry name" value="FAD/NAD-bd_sf"/>
</dbReference>
<dbReference type="SUPFAM" id="SSF51905">
    <property type="entry name" value="FAD/NAD(P)-binding domain"/>
    <property type="match status" value="1"/>
</dbReference>
<evidence type="ECO:0000313" key="3">
    <source>
        <dbReference type="EMBL" id="KAK6542537.1"/>
    </source>
</evidence>